<evidence type="ECO:0000313" key="3">
    <source>
        <dbReference type="EMBL" id="KAL3428113.1"/>
    </source>
</evidence>
<dbReference type="SUPFAM" id="SSF52540">
    <property type="entry name" value="P-loop containing nucleoside triphosphate hydrolases"/>
    <property type="match status" value="1"/>
</dbReference>
<dbReference type="PANTHER" id="PTHR10887:SF445">
    <property type="entry name" value="NFX1-TYPE ZINC FINGER-CONTAINING PROTEIN 1"/>
    <property type="match status" value="1"/>
</dbReference>
<evidence type="ECO:0000259" key="1">
    <source>
        <dbReference type="Pfam" id="PF13086"/>
    </source>
</evidence>
<dbReference type="InterPro" id="IPR041677">
    <property type="entry name" value="DNA2/NAM7_AAA_11"/>
</dbReference>
<dbReference type="PANTHER" id="PTHR10887">
    <property type="entry name" value="DNA2/NAM7 HELICASE FAMILY"/>
    <property type="match status" value="1"/>
</dbReference>
<evidence type="ECO:0000259" key="2">
    <source>
        <dbReference type="Pfam" id="PF13087"/>
    </source>
</evidence>
<dbReference type="InterPro" id="IPR027417">
    <property type="entry name" value="P-loop_NTPase"/>
</dbReference>
<dbReference type="Pfam" id="PF13087">
    <property type="entry name" value="AAA_12"/>
    <property type="match status" value="1"/>
</dbReference>
<dbReference type="InterPro" id="IPR045055">
    <property type="entry name" value="DNA2/NAM7-like"/>
</dbReference>
<protein>
    <submittedName>
        <fullName evidence="3">Uncharacterized protein</fullName>
    </submittedName>
</protein>
<feature type="domain" description="DNA2/NAM7 helicase-like C-terminal" evidence="2">
    <location>
        <begin position="310"/>
        <end position="430"/>
    </location>
</feature>
<comment type="caution">
    <text evidence="3">The sequence shown here is derived from an EMBL/GenBank/DDBJ whole genome shotgun (WGS) entry which is preliminary data.</text>
</comment>
<sequence>MGALDKTRKLLTFYSCYTNHALDQFLEHLVNIGIRQVVRIGGQSKSSILRSKNLKVVSQIIARTRAEGFKLFKSHDALKKNEIASKLLMARLRDRHEELSWEEVKLLVAERYPEVIAQFSPVSKDEHEPVANDLFEEYMKGFVPKEWIRDSSRQEEDLETDSIESIIQEAGTTNVHQFSQKYKTRLLDMWAQELVNDNIQELFETVREADDQRQNIVDIYDEVDRRALETAAVIGVTTTGLARRISVLQHVKSKVVICEEAGEVMEPHLISALLPSCEQLIQIGDHQQLRPKIFNYNLSLESVQGERYQLDRSQFERLSTGSGGLKPPFPVAQLNMQRRMRPEISTLIKQTIYPRLRDHDQVKAYDSVVGMRSPVFWLDHKNVEDGWEMNADQKSKSNQWEVNMIHALVRHIVRQGVYKSSGIAVLTPYVSLLSRSIISCSCSKL</sequence>
<name>A0ABR4PXL4_9HELO</name>
<gene>
    <name evidence="3" type="ORF">PVAG01_01622</name>
</gene>
<dbReference type="Gene3D" id="3.40.50.300">
    <property type="entry name" value="P-loop containing nucleotide triphosphate hydrolases"/>
    <property type="match status" value="2"/>
</dbReference>
<dbReference type="InterPro" id="IPR041679">
    <property type="entry name" value="DNA2/NAM7-like_C"/>
</dbReference>
<dbReference type="EMBL" id="JBFCZG010000001">
    <property type="protein sequence ID" value="KAL3428113.1"/>
    <property type="molecule type" value="Genomic_DNA"/>
</dbReference>
<organism evidence="3 4">
    <name type="scientific">Phlyctema vagabunda</name>
    <dbReference type="NCBI Taxonomy" id="108571"/>
    <lineage>
        <taxon>Eukaryota</taxon>
        <taxon>Fungi</taxon>
        <taxon>Dikarya</taxon>
        <taxon>Ascomycota</taxon>
        <taxon>Pezizomycotina</taxon>
        <taxon>Leotiomycetes</taxon>
        <taxon>Helotiales</taxon>
        <taxon>Dermateaceae</taxon>
        <taxon>Phlyctema</taxon>
    </lineage>
</organism>
<dbReference type="Proteomes" id="UP001629113">
    <property type="component" value="Unassembled WGS sequence"/>
</dbReference>
<reference evidence="3 4" key="1">
    <citation type="submission" date="2024-06" db="EMBL/GenBank/DDBJ databases">
        <title>Complete genome of Phlyctema vagabunda strain 19-DSS-EL-015.</title>
        <authorList>
            <person name="Fiorenzani C."/>
        </authorList>
    </citation>
    <scope>NUCLEOTIDE SEQUENCE [LARGE SCALE GENOMIC DNA]</scope>
    <source>
        <strain evidence="3 4">19-DSS-EL-015</strain>
    </source>
</reference>
<feature type="domain" description="DNA2/NAM7 helicase helicase" evidence="1">
    <location>
        <begin position="18"/>
        <end position="294"/>
    </location>
</feature>
<proteinExistence type="predicted"/>
<evidence type="ECO:0000313" key="4">
    <source>
        <dbReference type="Proteomes" id="UP001629113"/>
    </source>
</evidence>
<dbReference type="Pfam" id="PF13086">
    <property type="entry name" value="AAA_11"/>
    <property type="match status" value="1"/>
</dbReference>
<accession>A0ABR4PXL4</accession>
<keyword evidence="4" id="KW-1185">Reference proteome</keyword>